<name>A0ABX3HGL8_9BACL</name>
<evidence type="ECO:0000256" key="1">
    <source>
        <dbReference type="SAM" id="MobiDB-lite"/>
    </source>
</evidence>
<evidence type="ECO:0000313" key="3">
    <source>
        <dbReference type="Proteomes" id="UP000187313"/>
    </source>
</evidence>
<proteinExistence type="predicted"/>
<sequence length="311" mass="34095">MNRKSRKELVKVLSNHFGVQPRYMGAPSFTYAFETSNGIYVVDQNGKVIDSEANLVDLESLLNGLSVSGVAAFADPEDPSNPVAPAEPEASNDHAPSVEAEAPPEPAVPSEQSESSITDLEITVELEGHTGLTLRNLVNLIYSRQALIARALGYNGNIIEEPFITAIHDRTVDTSEKLMEKIAEVANLCPGIGFDFENRKLTFKFFHGELNAEKVQAYTQFVDLLNQTAKTLKYASFKSKDNDNDKFTFRLFLIRLGMVGEEYKTARKVLLDKLEGNSAFRSGSKPEKRVAEIVEASVESADSAEAAEGVS</sequence>
<accession>A0ABX3HGL8</accession>
<reference evidence="2 3" key="1">
    <citation type="submission" date="2016-10" db="EMBL/GenBank/DDBJ databases">
        <title>Paenibacillus species isolates.</title>
        <authorList>
            <person name="Beno S.M."/>
        </authorList>
    </citation>
    <scope>NUCLEOTIDE SEQUENCE [LARGE SCALE GENOMIC DNA]</scope>
    <source>
        <strain evidence="2 3">FSL R5-0923</strain>
    </source>
</reference>
<feature type="region of interest" description="Disordered" evidence="1">
    <location>
        <begin position="73"/>
        <end position="116"/>
    </location>
</feature>
<protein>
    <recommendedName>
        <fullName evidence="4">Virulence-related protein</fullName>
    </recommendedName>
</protein>
<dbReference type="RefSeq" id="WP_076300237.1">
    <property type="nucleotide sequence ID" value="NZ_MPTD01000015.1"/>
</dbReference>
<dbReference type="Proteomes" id="UP000187313">
    <property type="component" value="Unassembled WGS sequence"/>
</dbReference>
<organism evidence="2 3">
    <name type="scientific">Paenibacillus odorifer</name>
    <dbReference type="NCBI Taxonomy" id="189426"/>
    <lineage>
        <taxon>Bacteria</taxon>
        <taxon>Bacillati</taxon>
        <taxon>Bacillota</taxon>
        <taxon>Bacilli</taxon>
        <taxon>Bacillales</taxon>
        <taxon>Paenibacillaceae</taxon>
        <taxon>Paenibacillus</taxon>
    </lineage>
</organism>
<keyword evidence="3" id="KW-1185">Reference proteome</keyword>
<evidence type="ECO:0000313" key="2">
    <source>
        <dbReference type="EMBL" id="OMD48541.1"/>
    </source>
</evidence>
<evidence type="ECO:0008006" key="4">
    <source>
        <dbReference type="Google" id="ProtNLM"/>
    </source>
</evidence>
<dbReference type="EMBL" id="MPTD01000015">
    <property type="protein sequence ID" value="OMD48541.1"/>
    <property type="molecule type" value="Genomic_DNA"/>
</dbReference>
<comment type="caution">
    <text evidence="2">The sequence shown here is derived from an EMBL/GenBank/DDBJ whole genome shotgun (WGS) entry which is preliminary data.</text>
</comment>
<gene>
    <name evidence="2" type="ORF">BSK51_21660</name>
</gene>